<keyword evidence="30" id="KW-1185">Reference proteome</keyword>
<keyword evidence="14" id="KW-0770">Synapse</keyword>
<dbReference type="Pfam" id="PF23409">
    <property type="entry name" value="Beta-prop_EML"/>
    <property type="match status" value="1"/>
</dbReference>
<evidence type="ECO:0000256" key="3">
    <source>
        <dbReference type="ARBA" id="ARBA00004184"/>
    </source>
</evidence>
<dbReference type="SUPFAM" id="SSF47923">
    <property type="entry name" value="Ypt/Rab-GAP domain of gyp1p"/>
    <property type="match status" value="1"/>
</dbReference>
<evidence type="ECO:0000256" key="8">
    <source>
        <dbReference type="ARBA" id="ARBA00014206"/>
    </source>
</evidence>
<sequence>MLQVSPSLDFSSLGSVELQRASRSDDCPRLRSRSLFETSDSNESQANILRPRSRSFYMLEEKENCEDQRELNVDADAGKEDHRGNVPTRPTLKRSTAGKKKHLSKDHGGTRINPKNIPMLTITEPDSWEICSSSGMKYGHYVDWEKIHPEAASLFQKVLRSDHSELKKMARSGFWVLQHTLQAKSYQHIIQRIECRSSAEDAETYRYLAAKMFEEHGRSTHPFPKFMNDGEIPRYCLNKSGRNSVKKILLCVSENFRDMTFCPILPALVSLLLHYSEDEAQCFHSICSLISYTDPQKRYIDQNFVTTHASCMTFGDLANKYCRGIRKLIASSHQSLFEFYSDWIMWIFADLPFSYAVRVLDVYLVEGYKVLYRVALALLSLYKVSVSSRVAHVDDFKQDMKSFVENVNRHSSVEALLERAFSIQLPTRKELNFLYNANKQALIHRGIEHKSTYQSVHLRHFRSSVVCEMEMRVVWAWIPERFSLFRPERLYSTEEHGRDLTSFYKHVEVHEPTVLLLKTVDEEVCGAFLSSDWSLRRHEGAELQFFGTGECFVFTLRPAMERYQKTVLHISGATGTRESSTSSTSGFSASTSCHNEMTSSCTVCPAVTPRFMSGDDNMLIIGHVISGLQVHPDQEHLIYPLGCTLIIKNLRDGKQGFLQGHTNNISCVALSKSGTYLASGQVTYMGFKADVIIWDFAKRDIYARFVLHKAKVEALAFSPTENYLVSLGGQDDGSIVVWSVKQKEAICRSMASANSMGHCLTINYCNLRDDVFISAGDGSLRVWKLSLSNKKICPTDCQIGKLKRVIKCLEVTEDDTFLYCGTTTGDVLKVNVERCLLNSCGPTKHKFNKGVNVLKMLKTGDLLVGSGDGTFRICSNTGFKTIKSVTLEGGVTSMALRGEGQQVFVGTDASQIYRFGYTDFTPELIATSHSSAVWDAAFAIGSSELFATCSQDDIRVWHTLSSKELLRIRVPNMTCNAVGIMRDGRSIYSAWNDGKIRLFAPQSGRLMMMIPNAHDMGVTALTSTSDGTRLVSGGGEGRVRVWEILEDTHRLIASMKEHRASVNDVKIKSNDKECVTAGSDGACIIWDLVRFVRNQMVLANTLFKTVCYHPEEYQIIASGTDRKIGYWEVYDGATIRELEASQTGSINGMDISADGENFITGGDDRLVKVWRYVNGDVTHVGVGHSSSISSVRLCPNNRFIISTSTDGAVLIWRFPNCA</sequence>
<dbReference type="InterPro" id="IPR015943">
    <property type="entry name" value="WD40/YVTN_repeat-like_dom_sf"/>
</dbReference>
<evidence type="ECO:0000256" key="1">
    <source>
        <dbReference type="ARBA" id="ARBA00004120"/>
    </source>
</evidence>
<dbReference type="GO" id="GO:0005930">
    <property type="term" value="C:axoneme"/>
    <property type="evidence" value="ECO:0007669"/>
    <property type="project" value="UniProtKB-ARBA"/>
</dbReference>
<dbReference type="InterPro" id="IPR055439">
    <property type="entry name" value="Beta-prop_EML_1st"/>
</dbReference>
<dbReference type="Gene3D" id="1.10.472.80">
    <property type="entry name" value="Ypt/Rab-GAP domain of gyp1p, domain 3"/>
    <property type="match status" value="1"/>
</dbReference>
<dbReference type="FunFam" id="2.130.10.10:FF:000173">
    <property type="entry name" value="Cilia- and flagella-associated protein 52"/>
    <property type="match status" value="1"/>
</dbReference>
<evidence type="ECO:0000256" key="16">
    <source>
        <dbReference type="ARBA" id="ARBA00023136"/>
    </source>
</evidence>
<evidence type="ECO:0000256" key="26">
    <source>
        <dbReference type="PROSITE-ProRule" id="PRU00221"/>
    </source>
</evidence>
<feature type="repeat" description="WD" evidence="26">
    <location>
        <begin position="1011"/>
        <end position="1044"/>
    </location>
</feature>
<dbReference type="SMART" id="SM00320">
    <property type="entry name" value="WD40"/>
    <property type="match status" value="11"/>
</dbReference>
<feature type="region of interest" description="Disordered" evidence="27">
    <location>
        <begin position="74"/>
        <end position="118"/>
    </location>
</feature>
<feature type="repeat" description="WD" evidence="26">
    <location>
        <begin position="1181"/>
        <end position="1218"/>
    </location>
</feature>
<dbReference type="InterPro" id="IPR001680">
    <property type="entry name" value="WD40_rpt"/>
</dbReference>
<dbReference type="PANTHER" id="PTHR13720:SF14">
    <property type="entry name" value="CILIA- AND FLAGELLA-ASSOCIATED PROTEIN 52"/>
    <property type="match status" value="1"/>
</dbReference>
<evidence type="ECO:0000256" key="18">
    <source>
        <dbReference type="ARBA" id="ARBA00023329"/>
    </source>
</evidence>
<comment type="subunit">
    <text evidence="25">Microtubule inner protein component of sperm flagellar doublet microtubules. Interacts with BRCA2. Interacts with the CCT chaperonin complex. Interacts with HSP70. Interacts with AK8. Interacts with CFAP45. Interacts with DNAI1. Interacts with IQDC.</text>
</comment>
<dbReference type="PROSITE" id="PS51886">
    <property type="entry name" value="TLDC"/>
    <property type="match status" value="1"/>
</dbReference>
<organism evidence="29 30">
    <name type="scientific">Silurus meridionalis</name>
    <name type="common">Southern catfish</name>
    <name type="synonym">Silurus soldatovi meridionalis</name>
    <dbReference type="NCBI Taxonomy" id="175797"/>
    <lineage>
        <taxon>Eukaryota</taxon>
        <taxon>Metazoa</taxon>
        <taxon>Chordata</taxon>
        <taxon>Craniata</taxon>
        <taxon>Vertebrata</taxon>
        <taxon>Euteleostomi</taxon>
        <taxon>Actinopterygii</taxon>
        <taxon>Neopterygii</taxon>
        <taxon>Teleostei</taxon>
        <taxon>Ostariophysi</taxon>
        <taxon>Siluriformes</taxon>
        <taxon>Siluridae</taxon>
        <taxon>Silurus</taxon>
    </lineage>
</organism>
<dbReference type="Gene3D" id="2.130.10.10">
    <property type="entry name" value="YVTN repeat-like/Quinoprotein amine dehydrogenase"/>
    <property type="match status" value="3"/>
</dbReference>
<feature type="repeat" description="WD" evidence="26">
    <location>
        <begin position="1139"/>
        <end position="1180"/>
    </location>
</feature>
<dbReference type="Pfam" id="PF07534">
    <property type="entry name" value="TLD"/>
    <property type="match status" value="1"/>
</dbReference>
<evidence type="ECO:0000259" key="28">
    <source>
        <dbReference type="PROSITE" id="PS51886"/>
    </source>
</evidence>
<dbReference type="GO" id="GO:0005874">
    <property type="term" value="C:microtubule"/>
    <property type="evidence" value="ECO:0007669"/>
    <property type="project" value="UniProtKB-KW"/>
</dbReference>
<keyword evidence="13" id="KW-0282">Flagellum</keyword>
<evidence type="ECO:0000256" key="11">
    <source>
        <dbReference type="ARBA" id="ARBA00022737"/>
    </source>
</evidence>
<dbReference type="InterPro" id="IPR050630">
    <property type="entry name" value="WD_repeat_EMAP"/>
</dbReference>
<comment type="caution">
    <text evidence="29">The sequence shown here is derived from an EMBL/GenBank/DDBJ whole genome shotgun (WGS) entry which is preliminary data.</text>
</comment>
<dbReference type="GO" id="GO:0034451">
    <property type="term" value="C:centriolar satellite"/>
    <property type="evidence" value="ECO:0007669"/>
    <property type="project" value="UniProtKB-SubCell"/>
</dbReference>
<dbReference type="GO" id="GO:0030659">
    <property type="term" value="C:cytoplasmic vesicle membrane"/>
    <property type="evidence" value="ECO:0007669"/>
    <property type="project" value="UniProtKB-SubCell"/>
</dbReference>
<evidence type="ECO:0000256" key="24">
    <source>
        <dbReference type="ARBA" id="ARBA00046245"/>
    </source>
</evidence>
<keyword evidence="16" id="KW-0472">Membrane</keyword>
<evidence type="ECO:0000313" key="29">
    <source>
        <dbReference type="EMBL" id="KAF7711017.1"/>
    </source>
</evidence>
<evidence type="ECO:0000256" key="5">
    <source>
        <dbReference type="ARBA" id="ARBA00004611"/>
    </source>
</evidence>
<evidence type="ECO:0000256" key="2">
    <source>
        <dbReference type="ARBA" id="ARBA00004156"/>
    </source>
</evidence>
<comment type="function">
    <text evidence="23">Microtubule inner protein (MIP) part of the dynein-decorated doublet microtubules (DMTs) in cilia axoneme. Important for proper ciliary and flagellar beating. May act in cooperation with CFAP45 and axonemal dynein subunit DNAH11. May play a role in cell growth and/or survival.</text>
</comment>
<dbReference type="GO" id="GO:0012505">
    <property type="term" value="C:endomembrane system"/>
    <property type="evidence" value="ECO:0007669"/>
    <property type="project" value="UniProtKB-SubCell"/>
</dbReference>
<name>A0A8T0BZF0_SILME</name>
<evidence type="ECO:0000256" key="13">
    <source>
        <dbReference type="ARBA" id="ARBA00022846"/>
    </source>
</evidence>
<evidence type="ECO:0000256" key="20">
    <source>
        <dbReference type="ARBA" id="ARBA00029552"/>
    </source>
</evidence>
<dbReference type="Pfam" id="PF00400">
    <property type="entry name" value="WD40"/>
    <property type="match status" value="4"/>
</dbReference>
<evidence type="ECO:0000256" key="6">
    <source>
        <dbReference type="ARBA" id="ARBA00011546"/>
    </source>
</evidence>
<keyword evidence="9" id="KW-0963">Cytoplasm</keyword>
<dbReference type="Proteomes" id="UP000606274">
    <property type="component" value="Unassembled WGS sequence"/>
</dbReference>
<feature type="compositionally biased region" description="Basic and acidic residues" evidence="27">
    <location>
        <begin position="74"/>
        <end position="84"/>
    </location>
</feature>
<evidence type="ECO:0000256" key="25">
    <source>
        <dbReference type="ARBA" id="ARBA00047117"/>
    </source>
</evidence>
<feature type="repeat" description="WD" evidence="26">
    <location>
        <begin position="705"/>
        <end position="748"/>
    </location>
</feature>
<dbReference type="AlphaFoldDB" id="A0A8T0BZF0"/>
<accession>A0A8T0BZF0</accession>
<feature type="repeat" description="WD" evidence="26">
    <location>
        <begin position="1055"/>
        <end position="1088"/>
    </location>
</feature>
<dbReference type="FunFam" id="2.130.10.10:FF:000207">
    <property type="entry name" value="Cilia- and flagella-associated protein 52"/>
    <property type="match status" value="1"/>
</dbReference>
<dbReference type="InterPro" id="IPR006571">
    <property type="entry name" value="TLDc_dom"/>
</dbReference>
<dbReference type="InterPro" id="IPR019775">
    <property type="entry name" value="WD40_repeat_CS"/>
</dbReference>
<evidence type="ECO:0000256" key="4">
    <source>
        <dbReference type="ARBA" id="ARBA00004607"/>
    </source>
</evidence>
<feature type="domain" description="TLDc" evidence="28">
    <location>
        <begin position="464"/>
        <end position="622"/>
    </location>
</feature>
<dbReference type="SMART" id="SM00584">
    <property type="entry name" value="TLDc"/>
    <property type="match status" value="1"/>
</dbReference>
<proteinExistence type="inferred from homology"/>
<keyword evidence="12" id="KW-0970">Cilium biogenesis/degradation</keyword>
<evidence type="ECO:0000256" key="19">
    <source>
        <dbReference type="ARBA" id="ARBA00029456"/>
    </source>
</evidence>
<evidence type="ECO:0000256" key="22">
    <source>
        <dbReference type="ARBA" id="ARBA00034464"/>
    </source>
</evidence>
<dbReference type="Pfam" id="PF00566">
    <property type="entry name" value="RabGAP-TBC"/>
    <property type="match status" value="1"/>
</dbReference>
<keyword evidence="15" id="KW-0969">Cilium</keyword>
<evidence type="ECO:0000256" key="17">
    <source>
        <dbReference type="ARBA" id="ARBA00023273"/>
    </source>
</evidence>
<evidence type="ECO:0000256" key="14">
    <source>
        <dbReference type="ARBA" id="ARBA00023018"/>
    </source>
</evidence>
<evidence type="ECO:0000256" key="27">
    <source>
        <dbReference type="SAM" id="MobiDB-lite"/>
    </source>
</evidence>
<comment type="function">
    <text evidence="24">May act as a GTPase-activating protein for Rab family protein(s). Involved in neuronal projections development, probably through a negative modulation of ARF6 function. Involved in the regulation of synaptic vesicle trafficking.</text>
</comment>
<evidence type="ECO:0000256" key="7">
    <source>
        <dbReference type="ARBA" id="ARBA00014199"/>
    </source>
</evidence>
<dbReference type="FunFam" id="2.130.10.10:FF:001320">
    <property type="entry name" value="Predicted protein"/>
    <property type="match status" value="1"/>
</dbReference>
<dbReference type="GO" id="GO:0045202">
    <property type="term" value="C:synapse"/>
    <property type="evidence" value="ECO:0007669"/>
    <property type="project" value="UniProtKB-SubCell"/>
</dbReference>
<keyword evidence="18" id="KW-0968">Cytoplasmic vesicle</keyword>
<evidence type="ECO:0000256" key="10">
    <source>
        <dbReference type="ARBA" id="ARBA00022574"/>
    </source>
</evidence>
<dbReference type="SUPFAM" id="SSF50978">
    <property type="entry name" value="WD40 repeat-like"/>
    <property type="match status" value="2"/>
</dbReference>
<evidence type="ECO:0000313" key="30">
    <source>
        <dbReference type="Proteomes" id="UP000606274"/>
    </source>
</evidence>
<evidence type="ECO:0000256" key="15">
    <source>
        <dbReference type="ARBA" id="ARBA00023069"/>
    </source>
</evidence>
<comment type="similarity">
    <text evidence="19">Belongs to the CFAP52 family.</text>
</comment>
<evidence type="ECO:0000256" key="23">
    <source>
        <dbReference type="ARBA" id="ARBA00046056"/>
    </source>
</evidence>
<dbReference type="PROSITE" id="PS50294">
    <property type="entry name" value="WD_REPEATS_REGION"/>
    <property type="match status" value="3"/>
</dbReference>
<comment type="function">
    <text evidence="22">Molecular adapter which is involved in cilium biogenesis. Part of a functional complex including OFD1 a centriolar protein involved in cilium assembly. Could regulate the cAMP-dependent phosphorylation of OFD1, and its subsequent ubiquitination by PJA2 which ultimately leads to its proteasomal degradation.</text>
</comment>
<protein>
    <recommendedName>
        <fullName evidence="20">Cilia- and flagella-associated protein 52</fullName>
    </recommendedName>
    <alternativeName>
        <fullName evidence="8">TBC1 domain family member 24</fullName>
    </alternativeName>
    <alternativeName>
        <fullName evidence="7">TBC1 domain family member 31</fullName>
    </alternativeName>
</protein>
<reference evidence="29" key="1">
    <citation type="submission" date="2020-08" db="EMBL/GenBank/DDBJ databases">
        <title>Chromosome-level assembly of Southern catfish (Silurus meridionalis) provides insights into visual adaptation to the nocturnal and benthic lifestyles.</title>
        <authorList>
            <person name="Zhang Y."/>
            <person name="Wang D."/>
            <person name="Peng Z."/>
        </authorList>
    </citation>
    <scope>NUCLEOTIDE SEQUENCE</scope>
    <source>
        <strain evidence="29">SWU-2019-XX</strain>
        <tissue evidence="29">Muscle</tissue>
    </source>
</reference>
<dbReference type="CDD" id="cd00200">
    <property type="entry name" value="WD40"/>
    <property type="match status" value="1"/>
</dbReference>
<dbReference type="PROSITE" id="PS00678">
    <property type="entry name" value="WD_REPEATS_1"/>
    <property type="match status" value="1"/>
</dbReference>
<evidence type="ECO:0000256" key="9">
    <source>
        <dbReference type="ARBA" id="ARBA00022490"/>
    </source>
</evidence>
<evidence type="ECO:0000256" key="21">
    <source>
        <dbReference type="ARBA" id="ARBA00034103"/>
    </source>
</evidence>
<keyword evidence="10 26" id="KW-0853">WD repeat</keyword>
<dbReference type="InterPro" id="IPR000195">
    <property type="entry name" value="Rab-GAP-TBC_dom"/>
</dbReference>
<gene>
    <name evidence="29" type="ORF">HF521_000028</name>
</gene>
<evidence type="ECO:0000256" key="12">
    <source>
        <dbReference type="ARBA" id="ARBA00022794"/>
    </source>
</evidence>
<dbReference type="GO" id="GO:0030030">
    <property type="term" value="P:cell projection organization"/>
    <property type="evidence" value="ECO:0007669"/>
    <property type="project" value="UniProtKB-KW"/>
</dbReference>
<dbReference type="EMBL" id="JABFDY010000001">
    <property type="protein sequence ID" value="KAF7711017.1"/>
    <property type="molecule type" value="Genomic_DNA"/>
</dbReference>
<comment type="subunit">
    <text evidence="6">Interacts with ARF6.</text>
</comment>
<dbReference type="PROSITE" id="PS50082">
    <property type="entry name" value="WD_REPEATS_2"/>
    <property type="match status" value="5"/>
</dbReference>
<keyword evidence="17" id="KW-0966">Cell projection</keyword>
<keyword evidence="11" id="KW-0677">Repeat</keyword>
<dbReference type="InterPro" id="IPR036322">
    <property type="entry name" value="WD40_repeat_dom_sf"/>
</dbReference>
<comment type="subcellular location">
    <subcellularLocation>
        <location evidence="1">Cytoplasm</location>
        <location evidence="1">Cytoskeleton</location>
        <location evidence="1">Cilium basal body</location>
    </subcellularLocation>
    <subcellularLocation>
        <location evidence="5">Cytoplasm</location>
        <location evidence="5">Cytoskeleton</location>
        <location evidence="5">Flagellum axoneme</location>
    </subcellularLocation>
    <subcellularLocation>
        <location evidence="4">Cytoplasm</location>
        <location evidence="4">Cytoskeleton</location>
        <location evidence="4">Microtubule organizing center</location>
        <location evidence="4">Centrosome</location>
        <location evidence="4">Centriolar satellite</location>
    </subcellularLocation>
    <subcellularLocation>
        <location evidence="2">Cytoplasmic vesicle membrane</location>
    </subcellularLocation>
    <subcellularLocation>
        <location evidence="3">Endomembrane system</location>
        <topology evidence="3">Peripheral membrane protein</topology>
    </subcellularLocation>
    <subcellularLocation>
        <location evidence="21">Synapse</location>
    </subcellularLocation>
</comment>
<dbReference type="PANTHER" id="PTHR13720">
    <property type="entry name" value="WD-40 REPEAT PROTEIN"/>
    <property type="match status" value="1"/>
</dbReference>
<dbReference type="InterPro" id="IPR035969">
    <property type="entry name" value="Rab-GAP_TBC_sf"/>
</dbReference>